<organism evidence="1 2">
    <name type="scientific">Fusarium decemcellulare</name>
    <dbReference type="NCBI Taxonomy" id="57161"/>
    <lineage>
        <taxon>Eukaryota</taxon>
        <taxon>Fungi</taxon>
        <taxon>Dikarya</taxon>
        <taxon>Ascomycota</taxon>
        <taxon>Pezizomycotina</taxon>
        <taxon>Sordariomycetes</taxon>
        <taxon>Hypocreomycetidae</taxon>
        <taxon>Hypocreales</taxon>
        <taxon>Nectriaceae</taxon>
        <taxon>Fusarium</taxon>
        <taxon>Fusarium decemcellulare species complex</taxon>
    </lineage>
</organism>
<accession>A0ACC1S486</accession>
<sequence length="397" mass="45145">MINTQFKEVPAAAVVQPEHFKLHIPDAQISAWRSVLEHSTIAPQSRENTQAQFGVTRDWIVDAKNAWLNDFDWRRTEKRINSYPNFKMTIQDSASGELNLHFVALFSQKMDAVPIMFLHGWPGSFLEFLPMLSLFAKKYSPETLPYHIIVPSLPGYALSSGPPLDRDFTLADGARIMNQLMINLGFSNGYVAQGGDVGSMISRILSESSNECKAIHVNLLNIGFLDSPRNFQPLEANEEEAMLRCDKWIQTGNGYVIEQQTRPGTMAFVLSSSPLALLAWVGEKFVQWADSREPLDLDDILASVSLYWYTNTMSRNLWPYKPLKGLPLNMEKPFGYSYFGQENWFVPRAWGRDLANFVRYDHDMGGHFAALEQPDALMRDIEDFVTNYSKVPPLYKA</sequence>
<dbReference type="Proteomes" id="UP001148629">
    <property type="component" value="Unassembled WGS sequence"/>
</dbReference>
<reference evidence="1" key="1">
    <citation type="submission" date="2022-08" db="EMBL/GenBank/DDBJ databases">
        <title>Genome Sequence of Fusarium decemcellulare.</title>
        <authorList>
            <person name="Buettner E."/>
        </authorList>
    </citation>
    <scope>NUCLEOTIDE SEQUENCE</scope>
    <source>
        <strain evidence="1">Babe19</strain>
    </source>
</reference>
<gene>
    <name evidence="1" type="ORF">NM208_g8789</name>
</gene>
<evidence type="ECO:0000313" key="1">
    <source>
        <dbReference type="EMBL" id="KAJ3531653.1"/>
    </source>
</evidence>
<protein>
    <submittedName>
        <fullName evidence="1">Uncharacterized protein</fullName>
    </submittedName>
</protein>
<dbReference type="EMBL" id="JANRMS010001041">
    <property type="protein sequence ID" value="KAJ3531653.1"/>
    <property type="molecule type" value="Genomic_DNA"/>
</dbReference>
<proteinExistence type="predicted"/>
<keyword evidence="2" id="KW-1185">Reference proteome</keyword>
<name>A0ACC1S486_9HYPO</name>
<comment type="caution">
    <text evidence="1">The sequence shown here is derived from an EMBL/GenBank/DDBJ whole genome shotgun (WGS) entry which is preliminary data.</text>
</comment>
<evidence type="ECO:0000313" key="2">
    <source>
        <dbReference type="Proteomes" id="UP001148629"/>
    </source>
</evidence>